<comment type="subcellular location">
    <subcellularLocation>
        <location evidence="1">Nucleus</location>
    </subcellularLocation>
</comment>
<dbReference type="SMART" id="SM00066">
    <property type="entry name" value="GAL4"/>
    <property type="match status" value="1"/>
</dbReference>
<accession>U4LB50</accession>
<dbReference type="InterPro" id="IPR021858">
    <property type="entry name" value="Fun_TF"/>
</dbReference>
<dbReference type="GO" id="GO:0000976">
    <property type="term" value="F:transcription cis-regulatory region binding"/>
    <property type="evidence" value="ECO:0007669"/>
    <property type="project" value="TreeGrafter"/>
</dbReference>
<evidence type="ECO:0000256" key="2">
    <source>
        <dbReference type="ARBA" id="ARBA00023242"/>
    </source>
</evidence>
<dbReference type="PANTHER" id="PTHR37534">
    <property type="entry name" value="TRANSCRIPTIONAL ACTIVATOR PROTEIN UGA3"/>
    <property type="match status" value="1"/>
</dbReference>
<dbReference type="Pfam" id="PF00172">
    <property type="entry name" value="Zn_clus"/>
    <property type="match status" value="1"/>
</dbReference>
<feature type="compositionally biased region" description="Low complexity" evidence="3">
    <location>
        <begin position="592"/>
        <end position="602"/>
    </location>
</feature>
<dbReference type="OMA" id="KECRWNA"/>
<dbReference type="STRING" id="1076935.U4LB50"/>
<dbReference type="GO" id="GO:0045944">
    <property type="term" value="P:positive regulation of transcription by RNA polymerase II"/>
    <property type="evidence" value="ECO:0007669"/>
    <property type="project" value="TreeGrafter"/>
</dbReference>
<feature type="compositionally biased region" description="Polar residues" evidence="3">
    <location>
        <begin position="97"/>
        <end position="131"/>
    </location>
</feature>
<dbReference type="PROSITE" id="PS50048">
    <property type="entry name" value="ZN2_CY6_FUNGAL_2"/>
    <property type="match status" value="1"/>
</dbReference>
<feature type="domain" description="Zn(2)-C6 fungal-type" evidence="4">
    <location>
        <begin position="13"/>
        <end position="43"/>
    </location>
</feature>
<keyword evidence="2" id="KW-0539">Nucleus</keyword>
<dbReference type="CDD" id="cd00067">
    <property type="entry name" value="GAL4"/>
    <property type="match status" value="1"/>
</dbReference>
<dbReference type="eggNOG" id="ENOG502QT0Z">
    <property type="taxonomic scope" value="Eukaryota"/>
</dbReference>
<dbReference type="InterPro" id="IPR036864">
    <property type="entry name" value="Zn2-C6_fun-type_DNA-bd_sf"/>
</dbReference>
<evidence type="ECO:0000259" key="4">
    <source>
        <dbReference type="PROSITE" id="PS50048"/>
    </source>
</evidence>
<evidence type="ECO:0000256" key="3">
    <source>
        <dbReference type="SAM" id="MobiDB-lite"/>
    </source>
</evidence>
<dbReference type="Gene3D" id="4.10.240.10">
    <property type="entry name" value="Zn(2)-C6 fungal-type DNA-binding domain"/>
    <property type="match status" value="1"/>
</dbReference>
<feature type="compositionally biased region" description="Low complexity" evidence="3">
    <location>
        <begin position="611"/>
        <end position="644"/>
    </location>
</feature>
<name>U4LB50_PYROM</name>
<dbReference type="GO" id="GO:0000981">
    <property type="term" value="F:DNA-binding transcription factor activity, RNA polymerase II-specific"/>
    <property type="evidence" value="ECO:0007669"/>
    <property type="project" value="InterPro"/>
</dbReference>
<dbReference type="OrthoDB" id="4078573at2759"/>
<evidence type="ECO:0000256" key="1">
    <source>
        <dbReference type="ARBA" id="ARBA00004123"/>
    </source>
</evidence>
<dbReference type="PANTHER" id="PTHR37534:SF40">
    <property type="entry name" value="ZN(2)-C6 FUNGAL-TYPE DOMAIN-CONTAINING PROTEIN"/>
    <property type="match status" value="1"/>
</dbReference>
<feature type="compositionally biased region" description="Basic and acidic residues" evidence="3">
    <location>
        <begin position="143"/>
        <end position="152"/>
    </location>
</feature>
<keyword evidence="6" id="KW-1185">Reference proteome</keyword>
<sequence length="719" mass="82065">MVANSRPKRVRTGCLTCRERHLKCDEGTPDCQNCRKSNRTCKRGVRLNFIDIQTEQPPFVVPISHEWKIDFQDESREIASEYAGGVKRYAPFINTATPVRTKNSPPTPRSNPSMSSQMSAFNPTSNPTTAPVQHRRQSGDSAYSRRDVKPESHSQSPPPYNAHASLQHPPPPPPSRPISHPPDPSPSSDRMGKPYLDDPDETFFMQLFVEEVGIWMDSLDTKKHFARILPFTALDEPMLYNALLACGVRHFCLVNPSPQNEDRALNYYDRATRLIRVSLEEQSKRDQQLGPTKETEMCAATAIVLNVYDIMSERPLARMNHIAGARLLLAQCQWNASTRGLGGACFWLNITMELLSCLRFSWAVSWSPDDWGLDVEFSRPTSSGEEEIWAHRMVYILAKIANFKAMRKDATSNHKYISPEELQKHHQQWEHLNNLCASWEAHLPRTMRPMAYLPPHPQKSAFPETWLIKRCAIVAHLFYHTGLLIMSQINPYHNEEMVRQEMYHAHRVCGIAAHVKDRGVSSVALRSLATASESLTDRTEQEEVLTIFERIKKDTGWQINFVLKDLRQKWGWEAPERLPQPASLLQISPITQGQPQQQQQQQAGYKQYTIPQGQQQQQQQQQVGQQHRQSVSQQQHRQSQSHQSQQHHGHNQPPPPQQHPQPQRRLVNPLDIGVGVQVQTFYPPLNQQGWGLPGTPSPIPMNGQQQQQQGGGLERHYMG</sequence>
<feature type="compositionally biased region" description="Pro residues" evidence="3">
    <location>
        <begin position="168"/>
        <end position="185"/>
    </location>
</feature>
<organism evidence="5 6">
    <name type="scientific">Pyronema omphalodes (strain CBS 100304)</name>
    <name type="common">Pyronema confluens</name>
    <dbReference type="NCBI Taxonomy" id="1076935"/>
    <lineage>
        <taxon>Eukaryota</taxon>
        <taxon>Fungi</taxon>
        <taxon>Dikarya</taxon>
        <taxon>Ascomycota</taxon>
        <taxon>Pezizomycotina</taxon>
        <taxon>Pezizomycetes</taxon>
        <taxon>Pezizales</taxon>
        <taxon>Pyronemataceae</taxon>
        <taxon>Pyronema</taxon>
    </lineage>
</organism>
<evidence type="ECO:0000313" key="5">
    <source>
        <dbReference type="EMBL" id="CCX07394.1"/>
    </source>
</evidence>
<dbReference type="PROSITE" id="PS00463">
    <property type="entry name" value="ZN2_CY6_FUNGAL_1"/>
    <property type="match status" value="1"/>
</dbReference>
<dbReference type="SUPFAM" id="SSF57701">
    <property type="entry name" value="Zn2/Cys6 DNA-binding domain"/>
    <property type="match status" value="1"/>
</dbReference>
<proteinExistence type="predicted"/>
<dbReference type="AlphaFoldDB" id="U4LB50"/>
<dbReference type="InterPro" id="IPR001138">
    <property type="entry name" value="Zn2Cys6_DnaBD"/>
</dbReference>
<reference evidence="5 6" key="1">
    <citation type="journal article" date="2013" name="PLoS Genet.">
        <title>The genome and development-dependent transcriptomes of Pyronema confluens: a window into fungal evolution.</title>
        <authorList>
            <person name="Traeger S."/>
            <person name="Altegoer F."/>
            <person name="Freitag M."/>
            <person name="Gabaldon T."/>
            <person name="Kempken F."/>
            <person name="Kumar A."/>
            <person name="Marcet-Houben M."/>
            <person name="Poggeler S."/>
            <person name="Stajich J.E."/>
            <person name="Nowrousian M."/>
        </authorList>
    </citation>
    <scope>NUCLEOTIDE SEQUENCE [LARGE SCALE GENOMIC DNA]</scope>
    <source>
        <strain evidence="6">CBS 100304</strain>
        <tissue evidence="5">Vegetative mycelium</tissue>
    </source>
</reference>
<dbReference type="GO" id="GO:0008270">
    <property type="term" value="F:zinc ion binding"/>
    <property type="evidence" value="ECO:0007669"/>
    <property type="project" value="InterPro"/>
</dbReference>
<feature type="region of interest" description="Disordered" evidence="3">
    <location>
        <begin position="591"/>
        <end position="664"/>
    </location>
</feature>
<gene>
    <name evidence="5" type="ORF">PCON_06983</name>
</gene>
<feature type="region of interest" description="Disordered" evidence="3">
    <location>
        <begin position="685"/>
        <end position="719"/>
    </location>
</feature>
<dbReference type="Pfam" id="PF11951">
    <property type="entry name" value="Fungal_trans_2"/>
    <property type="match status" value="1"/>
</dbReference>
<dbReference type="Proteomes" id="UP000018144">
    <property type="component" value="Unassembled WGS sequence"/>
</dbReference>
<dbReference type="EMBL" id="HF935350">
    <property type="protein sequence ID" value="CCX07394.1"/>
    <property type="molecule type" value="Genomic_DNA"/>
</dbReference>
<dbReference type="GO" id="GO:0005634">
    <property type="term" value="C:nucleus"/>
    <property type="evidence" value="ECO:0007669"/>
    <property type="project" value="UniProtKB-SubCell"/>
</dbReference>
<feature type="region of interest" description="Disordered" evidence="3">
    <location>
        <begin position="97"/>
        <end position="196"/>
    </location>
</feature>
<evidence type="ECO:0000313" key="6">
    <source>
        <dbReference type="Proteomes" id="UP000018144"/>
    </source>
</evidence>
<protein>
    <submittedName>
        <fullName evidence="5">Similar to Transcriptional regulatory protein moc3 acc. no. Q9UT46</fullName>
    </submittedName>
</protein>